<evidence type="ECO:0000256" key="4">
    <source>
        <dbReference type="ARBA" id="ARBA00022967"/>
    </source>
</evidence>
<protein>
    <recommendedName>
        <fullName evidence="8">Ion-translocating oxidoreductase complex subunit E</fullName>
        <ecNumber evidence="8">7.-.-.-</ecNumber>
    </recommendedName>
    <alternativeName>
        <fullName evidence="8">Rnf electron transport complex subunit E</fullName>
    </alternativeName>
</protein>
<feature type="transmembrane region" description="Helical" evidence="8">
    <location>
        <begin position="12"/>
        <end position="31"/>
    </location>
</feature>
<dbReference type="InterPro" id="IPR003667">
    <property type="entry name" value="NqrDE/RnfAE"/>
</dbReference>
<evidence type="ECO:0000313" key="11">
    <source>
        <dbReference type="Proteomes" id="UP000264062"/>
    </source>
</evidence>
<keyword evidence="3 8" id="KW-0812">Transmembrane</keyword>
<sequence length="221" mass="23975">MNILKKLFNGIWTNNPVLIVLLGFCPTLAVSTSLKDAIGMGFSALFVLIGSNLVISALRKFTPKKMRIPVFVIVIATFVTIVDLLLYAYFFQLHKSLGVFIPLIVVNCIVFGRAEAFASKNALWDSLWDGIGMGLGFTFTISVLASIREILGNGTIMGISLFGQSYSPVIIAILPPGAFLTLGLMLGGMNKINMSIEEKRKAKEKAEKEKAKQLKASVANG</sequence>
<comment type="function">
    <text evidence="8">Part of a membrane-bound complex that couples electron transfer with translocation of ions across the membrane.</text>
</comment>
<dbReference type="GO" id="GO:0012505">
    <property type="term" value="C:endomembrane system"/>
    <property type="evidence" value="ECO:0007669"/>
    <property type="project" value="UniProtKB-SubCell"/>
</dbReference>
<reference evidence="10 11" key="1">
    <citation type="journal article" date="2018" name="Nat. Biotechnol.">
        <title>A standardized bacterial taxonomy based on genome phylogeny substantially revises the tree of life.</title>
        <authorList>
            <person name="Parks D.H."/>
            <person name="Chuvochina M."/>
            <person name="Waite D.W."/>
            <person name="Rinke C."/>
            <person name="Skarshewski A."/>
            <person name="Chaumeil P.A."/>
            <person name="Hugenholtz P."/>
        </authorList>
    </citation>
    <scope>NUCLEOTIDE SEQUENCE [LARGE SCALE GENOMIC DNA]</scope>
    <source>
        <strain evidence="10">UBA9956</strain>
    </source>
</reference>
<evidence type="ECO:0000256" key="1">
    <source>
        <dbReference type="ARBA" id="ARBA00004127"/>
    </source>
</evidence>
<dbReference type="GO" id="GO:0022900">
    <property type="term" value="P:electron transport chain"/>
    <property type="evidence" value="ECO:0007669"/>
    <property type="project" value="UniProtKB-UniRule"/>
</dbReference>
<evidence type="ECO:0000256" key="2">
    <source>
        <dbReference type="ARBA" id="ARBA00022448"/>
    </source>
</evidence>
<keyword evidence="4 8" id="KW-1278">Translocase</keyword>
<feature type="transmembrane region" description="Helical" evidence="8">
    <location>
        <begin position="96"/>
        <end position="114"/>
    </location>
</feature>
<evidence type="ECO:0000256" key="9">
    <source>
        <dbReference type="SAM" id="Coils"/>
    </source>
</evidence>
<proteinExistence type="inferred from homology"/>
<keyword evidence="6 8" id="KW-1133">Transmembrane helix</keyword>
<dbReference type="Pfam" id="PF02508">
    <property type="entry name" value="Rnf-Nqr"/>
    <property type="match status" value="1"/>
</dbReference>
<keyword evidence="2 8" id="KW-0813">Transport</keyword>
<dbReference type="InterPro" id="IPR010968">
    <property type="entry name" value="RnfE"/>
</dbReference>
<dbReference type="PANTHER" id="PTHR30586">
    <property type="entry name" value="ELECTRON TRANSPORT COMPLEX PROTEIN RNFE"/>
    <property type="match status" value="1"/>
</dbReference>
<name>A0A350HAE9_UNCW3</name>
<comment type="subunit">
    <text evidence="8">The complex is composed of six subunits: RnfA, RnfB, RnfC, RnfD, RnfE and RnfG.</text>
</comment>
<comment type="caution">
    <text evidence="10">The sequence shown here is derived from an EMBL/GenBank/DDBJ whole genome shotgun (WGS) entry which is preliminary data.</text>
</comment>
<comment type="similarity">
    <text evidence="8">Belongs to the NqrDE/RnfAE family.</text>
</comment>
<evidence type="ECO:0000256" key="3">
    <source>
        <dbReference type="ARBA" id="ARBA00022692"/>
    </source>
</evidence>
<keyword evidence="9" id="KW-0175">Coiled coil</keyword>
<feature type="coiled-coil region" evidence="9">
    <location>
        <begin position="189"/>
        <end position="216"/>
    </location>
</feature>
<evidence type="ECO:0000256" key="7">
    <source>
        <dbReference type="ARBA" id="ARBA00023136"/>
    </source>
</evidence>
<dbReference type="EC" id="7.-.-.-" evidence="8"/>
<dbReference type="EMBL" id="DMZY01000145">
    <property type="protein sequence ID" value="HAV92515.1"/>
    <property type="molecule type" value="Genomic_DNA"/>
</dbReference>
<evidence type="ECO:0000313" key="10">
    <source>
        <dbReference type="EMBL" id="HAV92515.1"/>
    </source>
</evidence>
<dbReference type="AlphaFoldDB" id="A0A350HAE9"/>
<evidence type="ECO:0000256" key="8">
    <source>
        <dbReference type="HAMAP-Rule" id="MF_00478"/>
    </source>
</evidence>
<comment type="subcellular location">
    <subcellularLocation>
        <location evidence="8">Cell membrane</location>
        <topology evidence="8">Multi-pass membrane protein</topology>
    </subcellularLocation>
    <subcellularLocation>
        <location evidence="1">Endomembrane system</location>
        <topology evidence="1">Multi-pass membrane protein</topology>
    </subcellularLocation>
</comment>
<dbReference type="NCBIfam" id="NF009070">
    <property type="entry name" value="PRK12405.1"/>
    <property type="match status" value="1"/>
</dbReference>
<organism evidence="10 11">
    <name type="scientific">candidate division WOR-3 bacterium</name>
    <dbReference type="NCBI Taxonomy" id="2052148"/>
    <lineage>
        <taxon>Bacteria</taxon>
        <taxon>Bacteria division WOR-3</taxon>
    </lineage>
</organism>
<keyword evidence="8" id="KW-1003">Cell membrane</keyword>
<keyword evidence="5 8" id="KW-0249">Electron transport</keyword>
<keyword evidence="7 8" id="KW-0472">Membrane</keyword>
<dbReference type="Proteomes" id="UP000264062">
    <property type="component" value="Unassembled WGS sequence"/>
</dbReference>
<dbReference type="PIRSF" id="PIRSF006102">
    <property type="entry name" value="NQR_DE"/>
    <property type="match status" value="1"/>
</dbReference>
<feature type="transmembrane region" description="Helical" evidence="8">
    <location>
        <begin position="165"/>
        <end position="186"/>
    </location>
</feature>
<feature type="transmembrane region" description="Helical" evidence="8">
    <location>
        <begin position="70"/>
        <end position="90"/>
    </location>
</feature>
<dbReference type="PANTHER" id="PTHR30586:SF0">
    <property type="entry name" value="ION-TRANSLOCATING OXIDOREDUCTASE COMPLEX SUBUNIT E"/>
    <property type="match status" value="1"/>
</dbReference>
<feature type="transmembrane region" description="Helical" evidence="8">
    <location>
        <begin position="126"/>
        <end position="145"/>
    </location>
</feature>
<dbReference type="GO" id="GO:0005886">
    <property type="term" value="C:plasma membrane"/>
    <property type="evidence" value="ECO:0007669"/>
    <property type="project" value="UniProtKB-SubCell"/>
</dbReference>
<gene>
    <name evidence="8" type="primary">rnfE</name>
    <name evidence="10" type="ORF">DCW38_04965</name>
</gene>
<dbReference type="NCBIfam" id="TIGR01948">
    <property type="entry name" value="rnfE"/>
    <property type="match status" value="1"/>
</dbReference>
<accession>A0A350HAE9</accession>
<evidence type="ECO:0000256" key="6">
    <source>
        <dbReference type="ARBA" id="ARBA00022989"/>
    </source>
</evidence>
<evidence type="ECO:0000256" key="5">
    <source>
        <dbReference type="ARBA" id="ARBA00022982"/>
    </source>
</evidence>
<feature type="transmembrane region" description="Helical" evidence="8">
    <location>
        <begin position="37"/>
        <end position="58"/>
    </location>
</feature>
<dbReference type="HAMAP" id="MF_00478">
    <property type="entry name" value="RsxE_RnfE"/>
    <property type="match status" value="1"/>
</dbReference>